<comment type="similarity">
    <text evidence="1">Belongs to the AB hydrolase superfamily. AB hydrolase 2 family.</text>
</comment>
<dbReference type="InterPro" id="IPR003140">
    <property type="entry name" value="PLipase/COase/thioEstase"/>
</dbReference>
<evidence type="ECO:0000256" key="2">
    <source>
        <dbReference type="ARBA" id="ARBA00022801"/>
    </source>
</evidence>
<dbReference type="PANTHER" id="PTHR10655:SF17">
    <property type="entry name" value="LYSOPHOSPHOLIPASE-LIKE PROTEIN 1"/>
    <property type="match status" value="1"/>
</dbReference>
<dbReference type="Gene3D" id="3.40.50.1820">
    <property type="entry name" value="alpha/beta hydrolase"/>
    <property type="match status" value="1"/>
</dbReference>
<evidence type="ECO:0000259" key="3">
    <source>
        <dbReference type="Pfam" id="PF02230"/>
    </source>
</evidence>
<dbReference type="Pfam" id="PF02230">
    <property type="entry name" value="Abhydrolase_2"/>
    <property type="match status" value="1"/>
</dbReference>
<dbReference type="InterPro" id="IPR050565">
    <property type="entry name" value="LYPA1-2/EST-like"/>
</dbReference>
<dbReference type="InterPro" id="IPR029058">
    <property type="entry name" value="AB_hydrolase_fold"/>
</dbReference>
<comment type="caution">
    <text evidence="4">The sequence shown here is derived from an EMBL/GenBank/DDBJ whole genome shotgun (WGS) entry which is preliminary data.</text>
</comment>
<protein>
    <submittedName>
        <fullName evidence="4">Phospholipase/carboxylesterase</fullName>
    </submittedName>
</protein>
<gene>
    <name evidence="4" type="ORF">HNQ97_006647</name>
</gene>
<evidence type="ECO:0000313" key="5">
    <source>
        <dbReference type="Proteomes" id="UP000587524"/>
    </source>
</evidence>
<keyword evidence="5" id="KW-1185">Reference proteome</keyword>
<keyword evidence="2" id="KW-0378">Hydrolase</keyword>
<name>A0ABR6CHS0_9HYPH</name>
<sequence length="209" mass="21603">MNNSHAKSLVVFLHGVGSRGADLMPLAQAWQPSLPTAAFAAPDGPFAFDAGGADRQWFSISAVTEANRPQRIAAARPAFDDTLRGTIEQHGLLNHLDRVVLVGFSQGSIMALDAIVSGRWPVGAVVAYSGRLASPRPFMQTGSPRVLAVHGAADPVIPAGASIEAMAALRELGLDANSHILPGVGHTITTEGAQLGAAFLAAALKSEAK</sequence>
<reference evidence="4 5" key="1">
    <citation type="submission" date="2020-08" db="EMBL/GenBank/DDBJ databases">
        <title>Genomic Encyclopedia of Type Strains, Phase IV (KMG-IV): sequencing the most valuable type-strain genomes for metagenomic binning, comparative biology and taxonomic classification.</title>
        <authorList>
            <person name="Goeker M."/>
        </authorList>
    </citation>
    <scope>NUCLEOTIDE SEQUENCE [LARGE SCALE GENOMIC DNA]</scope>
    <source>
        <strain evidence="4 5">DSM 17455</strain>
    </source>
</reference>
<organism evidence="4 5">
    <name type="scientific">Aminobacter ciceronei</name>
    <dbReference type="NCBI Taxonomy" id="150723"/>
    <lineage>
        <taxon>Bacteria</taxon>
        <taxon>Pseudomonadati</taxon>
        <taxon>Pseudomonadota</taxon>
        <taxon>Alphaproteobacteria</taxon>
        <taxon>Hyphomicrobiales</taxon>
        <taxon>Phyllobacteriaceae</taxon>
        <taxon>Aminobacter</taxon>
    </lineage>
</organism>
<proteinExistence type="inferred from homology"/>
<dbReference type="RefSeq" id="WP_154387511.1">
    <property type="nucleotide sequence ID" value="NZ_JACJHY010000072.1"/>
</dbReference>
<evidence type="ECO:0000313" key="4">
    <source>
        <dbReference type="EMBL" id="MBA9024607.1"/>
    </source>
</evidence>
<dbReference type="Proteomes" id="UP000587524">
    <property type="component" value="Unassembled WGS sequence"/>
</dbReference>
<evidence type="ECO:0000256" key="1">
    <source>
        <dbReference type="ARBA" id="ARBA00006499"/>
    </source>
</evidence>
<dbReference type="PANTHER" id="PTHR10655">
    <property type="entry name" value="LYSOPHOSPHOLIPASE-RELATED"/>
    <property type="match status" value="1"/>
</dbReference>
<dbReference type="EMBL" id="JACJHZ010000072">
    <property type="protein sequence ID" value="MBA9024607.1"/>
    <property type="molecule type" value="Genomic_DNA"/>
</dbReference>
<accession>A0ABR6CHS0</accession>
<dbReference type="SUPFAM" id="SSF53474">
    <property type="entry name" value="alpha/beta-Hydrolases"/>
    <property type="match status" value="1"/>
</dbReference>
<feature type="domain" description="Phospholipase/carboxylesterase/thioesterase" evidence="3">
    <location>
        <begin position="4"/>
        <end position="201"/>
    </location>
</feature>